<dbReference type="AlphaFoldDB" id="A0A0N5A9K6"/>
<name>A0A0N5A9K6_9BILA</name>
<dbReference type="WBParaSite" id="SMUV_0000078701-mRNA-1">
    <property type="protein sequence ID" value="SMUV_0000078701-mRNA-1"/>
    <property type="gene ID" value="SMUV_0000078701"/>
</dbReference>
<keyword evidence="1" id="KW-0812">Transmembrane</keyword>
<dbReference type="Proteomes" id="UP000046393">
    <property type="component" value="Unplaced"/>
</dbReference>
<keyword evidence="1" id="KW-1133">Transmembrane helix</keyword>
<feature type="transmembrane region" description="Helical" evidence="1">
    <location>
        <begin position="12"/>
        <end position="32"/>
    </location>
</feature>
<keyword evidence="1" id="KW-0472">Membrane</keyword>
<sequence length="44" mass="5234">MLLKLCIDSHPIQHFWISFAVFSVPTLLLQFATFKSWINYNLFC</sequence>
<reference evidence="3" key="1">
    <citation type="submission" date="2017-02" db="UniProtKB">
        <authorList>
            <consortium name="WormBaseParasite"/>
        </authorList>
    </citation>
    <scope>IDENTIFICATION</scope>
</reference>
<organism evidence="2 3">
    <name type="scientific">Syphacia muris</name>
    <dbReference type="NCBI Taxonomy" id="451379"/>
    <lineage>
        <taxon>Eukaryota</taxon>
        <taxon>Metazoa</taxon>
        <taxon>Ecdysozoa</taxon>
        <taxon>Nematoda</taxon>
        <taxon>Chromadorea</taxon>
        <taxon>Rhabditida</taxon>
        <taxon>Spirurina</taxon>
        <taxon>Oxyuridomorpha</taxon>
        <taxon>Oxyuroidea</taxon>
        <taxon>Oxyuridae</taxon>
        <taxon>Syphacia</taxon>
    </lineage>
</organism>
<evidence type="ECO:0000256" key="1">
    <source>
        <dbReference type="SAM" id="Phobius"/>
    </source>
</evidence>
<keyword evidence="2" id="KW-1185">Reference proteome</keyword>
<evidence type="ECO:0000313" key="2">
    <source>
        <dbReference type="Proteomes" id="UP000046393"/>
    </source>
</evidence>
<protein>
    <submittedName>
        <fullName evidence="3">Uncharacterized protein</fullName>
    </submittedName>
</protein>
<accession>A0A0N5A9K6</accession>
<proteinExistence type="predicted"/>
<evidence type="ECO:0000313" key="3">
    <source>
        <dbReference type="WBParaSite" id="SMUV_0000078701-mRNA-1"/>
    </source>
</evidence>